<proteinExistence type="predicted"/>
<dbReference type="PANTHER" id="PTHR43305">
    <property type="entry name" value="FAMILY N-ACETYLTRANSFERASE, PUTATIVE (AFU_ORTHOLOGUE AFUA_2G01380)-RELATED"/>
    <property type="match status" value="1"/>
</dbReference>
<reference evidence="2 3" key="1">
    <citation type="submission" date="2017-10" db="EMBL/GenBank/DDBJ databases">
        <title>The draft genome sequence of Lewinella nigricans NBRC 102662.</title>
        <authorList>
            <person name="Wang K."/>
        </authorList>
    </citation>
    <scope>NUCLEOTIDE SEQUENCE [LARGE SCALE GENOMIC DNA]</scope>
    <source>
        <strain evidence="2 3">NBRC 102662</strain>
    </source>
</reference>
<dbReference type="GO" id="GO:0016747">
    <property type="term" value="F:acyltransferase activity, transferring groups other than amino-acyl groups"/>
    <property type="evidence" value="ECO:0007669"/>
    <property type="project" value="InterPro"/>
</dbReference>
<dbReference type="CDD" id="cd04301">
    <property type="entry name" value="NAT_SF"/>
    <property type="match status" value="1"/>
</dbReference>
<dbReference type="Gene3D" id="3.40.630.30">
    <property type="match status" value="1"/>
</dbReference>
<dbReference type="InterPro" id="IPR016181">
    <property type="entry name" value="Acyl_CoA_acyltransferase"/>
</dbReference>
<gene>
    <name evidence="2" type="ORF">CRP01_06670</name>
</gene>
<dbReference type="PROSITE" id="PS51186">
    <property type="entry name" value="GNAT"/>
    <property type="match status" value="1"/>
</dbReference>
<feature type="domain" description="N-acetyltransferase" evidence="1">
    <location>
        <begin position="5"/>
        <end position="155"/>
    </location>
</feature>
<dbReference type="PANTHER" id="PTHR43305:SF1">
    <property type="entry name" value="FAMILY N-ACETYLTRANSFERASE, PUTATIVE (AFU_ORTHOLOGUE AFUA_2G01380)-RELATED"/>
    <property type="match status" value="1"/>
</dbReference>
<evidence type="ECO:0000313" key="2">
    <source>
        <dbReference type="EMBL" id="PHN07308.1"/>
    </source>
</evidence>
<keyword evidence="2" id="KW-0808">Transferase</keyword>
<evidence type="ECO:0000259" key="1">
    <source>
        <dbReference type="PROSITE" id="PS51186"/>
    </source>
</evidence>
<dbReference type="SUPFAM" id="SSF55729">
    <property type="entry name" value="Acyl-CoA N-acyltransferases (Nat)"/>
    <property type="match status" value="1"/>
</dbReference>
<dbReference type="Proteomes" id="UP000223913">
    <property type="component" value="Unassembled WGS sequence"/>
</dbReference>
<organism evidence="2 3">
    <name type="scientific">Flavilitoribacter nigricans (strain ATCC 23147 / DSM 23189 / NBRC 102662 / NCIMB 1420 / SS-2)</name>
    <name type="common">Lewinella nigricans</name>
    <dbReference type="NCBI Taxonomy" id="1122177"/>
    <lineage>
        <taxon>Bacteria</taxon>
        <taxon>Pseudomonadati</taxon>
        <taxon>Bacteroidota</taxon>
        <taxon>Saprospiria</taxon>
        <taxon>Saprospirales</taxon>
        <taxon>Lewinellaceae</taxon>
        <taxon>Flavilitoribacter</taxon>
    </lineage>
</organism>
<dbReference type="AlphaFoldDB" id="A0A2D0NFW9"/>
<comment type="caution">
    <text evidence="2">The sequence shown here is derived from an EMBL/GenBank/DDBJ whole genome shotgun (WGS) entry which is preliminary data.</text>
</comment>
<protein>
    <submittedName>
        <fullName evidence="2">GNAT family N-acetyltransferase</fullName>
    </submittedName>
</protein>
<keyword evidence="3" id="KW-1185">Reference proteome</keyword>
<dbReference type="InterPro" id="IPR000182">
    <property type="entry name" value="GNAT_dom"/>
</dbReference>
<sequence length="156" mass="17897">MSATPIIQVSTPDQYRQVRALIETYAASRNFDAALANLFKELDDLPAYYPIILLAYRDERPVGCVAFQELEAGICEMKRLFVLPEYRALGIGAQLIQELIRGAREMGYRVMRLDTHPSMLRAQELYRSFGFTEIGRYNQNPIPGIRFFELRLSEGV</sequence>
<name>A0A2D0NFW9_FLAN2</name>
<dbReference type="OrthoDB" id="9803233at2"/>
<evidence type="ECO:0000313" key="3">
    <source>
        <dbReference type="Proteomes" id="UP000223913"/>
    </source>
</evidence>
<dbReference type="Pfam" id="PF00583">
    <property type="entry name" value="Acetyltransf_1"/>
    <property type="match status" value="1"/>
</dbReference>
<dbReference type="EMBL" id="PDUD01000010">
    <property type="protein sequence ID" value="PHN07308.1"/>
    <property type="molecule type" value="Genomic_DNA"/>
</dbReference>
<accession>A0A2D0NFW9</accession>
<dbReference type="RefSeq" id="WP_099149238.1">
    <property type="nucleotide sequence ID" value="NZ_PDUD01000010.1"/>
</dbReference>
<dbReference type="InterPro" id="IPR052777">
    <property type="entry name" value="Acetyltransferase_Enz"/>
</dbReference>